<evidence type="ECO:0000256" key="9">
    <source>
        <dbReference type="SAM" id="MobiDB-lite"/>
    </source>
</evidence>
<keyword evidence="2 8" id="KW-0645">Protease</keyword>
<dbReference type="Pfam" id="PF02586">
    <property type="entry name" value="SRAP"/>
    <property type="match status" value="1"/>
</dbReference>
<organism evidence="10 11">
    <name type="scientific">Kyrpidia spormannii</name>
    <dbReference type="NCBI Taxonomy" id="2055160"/>
    <lineage>
        <taxon>Bacteria</taxon>
        <taxon>Bacillati</taxon>
        <taxon>Bacillota</taxon>
        <taxon>Bacilli</taxon>
        <taxon>Bacillales</taxon>
        <taxon>Alicyclobacillaceae</taxon>
        <taxon>Kyrpidia</taxon>
    </lineage>
</organism>
<dbReference type="GO" id="GO:0006508">
    <property type="term" value="P:proteolysis"/>
    <property type="evidence" value="ECO:0007669"/>
    <property type="project" value="UniProtKB-KW"/>
</dbReference>
<evidence type="ECO:0000256" key="8">
    <source>
        <dbReference type="RuleBase" id="RU364100"/>
    </source>
</evidence>
<keyword evidence="11" id="KW-1185">Reference proteome</keyword>
<comment type="similarity">
    <text evidence="1 8">Belongs to the SOS response-associated peptidase family.</text>
</comment>
<keyword evidence="5" id="KW-0190">Covalent protein-DNA linkage</keyword>
<feature type="region of interest" description="Disordered" evidence="9">
    <location>
        <begin position="213"/>
        <end position="256"/>
    </location>
</feature>
<evidence type="ECO:0000256" key="2">
    <source>
        <dbReference type="ARBA" id="ARBA00022670"/>
    </source>
</evidence>
<evidence type="ECO:0000256" key="6">
    <source>
        <dbReference type="ARBA" id="ARBA00023125"/>
    </source>
</evidence>
<dbReference type="Proteomes" id="UP000231932">
    <property type="component" value="Chromosome"/>
</dbReference>
<evidence type="ECO:0000256" key="5">
    <source>
        <dbReference type="ARBA" id="ARBA00023124"/>
    </source>
</evidence>
<proteinExistence type="inferred from homology"/>
<dbReference type="SUPFAM" id="SSF143081">
    <property type="entry name" value="BB1717-like"/>
    <property type="match status" value="1"/>
</dbReference>
<dbReference type="GO" id="GO:0016829">
    <property type="term" value="F:lyase activity"/>
    <property type="evidence" value="ECO:0007669"/>
    <property type="project" value="UniProtKB-KW"/>
</dbReference>
<dbReference type="GO" id="GO:0008233">
    <property type="term" value="F:peptidase activity"/>
    <property type="evidence" value="ECO:0007669"/>
    <property type="project" value="UniProtKB-KW"/>
</dbReference>
<gene>
    <name evidence="10" type="ORF">CVV65_15510</name>
</gene>
<protein>
    <recommendedName>
        <fullName evidence="8">Abasic site processing protein</fullName>
        <ecNumber evidence="8">3.4.-.-</ecNumber>
    </recommendedName>
</protein>
<dbReference type="PANTHER" id="PTHR13604:SF0">
    <property type="entry name" value="ABASIC SITE PROCESSING PROTEIN HMCES"/>
    <property type="match status" value="1"/>
</dbReference>
<dbReference type="InterPro" id="IPR003738">
    <property type="entry name" value="SRAP"/>
</dbReference>
<evidence type="ECO:0000256" key="4">
    <source>
        <dbReference type="ARBA" id="ARBA00022801"/>
    </source>
</evidence>
<dbReference type="GO" id="GO:0106300">
    <property type="term" value="P:protein-DNA covalent cross-linking repair"/>
    <property type="evidence" value="ECO:0007669"/>
    <property type="project" value="InterPro"/>
</dbReference>
<dbReference type="Gene3D" id="3.90.1680.10">
    <property type="entry name" value="SOS response associated peptidase-like"/>
    <property type="match status" value="1"/>
</dbReference>
<dbReference type="GO" id="GO:0003697">
    <property type="term" value="F:single-stranded DNA binding"/>
    <property type="evidence" value="ECO:0007669"/>
    <property type="project" value="InterPro"/>
</dbReference>
<evidence type="ECO:0000256" key="7">
    <source>
        <dbReference type="ARBA" id="ARBA00023239"/>
    </source>
</evidence>
<sequence length="256" mass="28176">MCGRYTLTVDFQVVFERFGFQTAGDFTYTPRYNIAPSQPVLAIISDGRVRRGGYLRWGLVPPWAKDPSIGNRMINARIETAATKPAFREAIRHRRCLIPADGFYEWKSTAGGKIPMRCTLRSREVFAFAGLWETWKGTEGKILHTCTILTTAAAPSLASIHDRMPVIVPRELEQPWLDPGLKDPEALLRQLRRPPGEDFEAYEVSRLVNSAGVDDPRCIEPAAAKGRNGAPSSAGTPHGEESPPEGTPMPEGGTGT</sequence>
<keyword evidence="7" id="KW-0456">Lyase</keyword>
<evidence type="ECO:0000313" key="10">
    <source>
        <dbReference type="EMBL" id="ATY86162.1"/>
    </source>
</evidence>
<name>A0A2K8NCW6_9BACL</name>
<dbReference type="OrthoDB" id="9782620at2"/>
<dbReference type="KEGG" id="kyr:CVV65_15510"/>
<dbReference type="PANTHER" id="PTHR13604">
    <property type="entry name" value="DC12-RELATED"/>
    <property type="match status" value="1"/>
</dbReference>
<dbReference type="EC" id="3.4.-.-" evidence="8"/>
<dbReference type="EMBL" id="CP024955">
    <property type="protein sequence ID" value="ATY86162.1"/>
    <property type="molecule type" value="Genomic_DNA"/>
</dbReference>
<dbReference type="RefSeq" id="WP_100668911.1">
    <property type="nucleotide sequence ID" value="NZ_CP024955.1"/>
</dbReference>
<keyword evidence="6" id="KW-0238">DNA-binding</keyword>
<evidence type="ECO:0000256" key="3">
    <source>
        <dbReference type="ARBA" id="ARBA00022763"/>
    </source>
</evidence>
<keyword evidence="4 8" id="KW-0378">Hydrolase</keyword>
<dbReference type="InterPro" id="IPR036590">
    <property type="entry name" value="SRAP-like"/>
</dbReference>
<evidence type="ECO:0000256" key="1">
    <source>
        <dbReference type="ARBA" id="ARBA00008136"/>
    </source>
</evidence>
<accession>A0A2K8NCW6</accession>
<evidence type="ECO:0000313" key="11">
    <source>
        <dbReference type="Proteomes" id="UP000231932"/>
    </source>
</evidence>
<dbReference type="AlphaFoldDB" id="A0A2K8NCW6"/>
<keyword evidence="3" id="KW-0227">DNA damage</keyword>
<reference evidence="11" key="1">
    <citation type="submission" date="2017-11" db="EMBL/GenBank/DDBJ databases">
        <title>Complete Genome Sequence of Kyrpidia sp. Strain EA-1, a thermophilic, hydrogen-oxidizing Bacterium, isolated from the Azores.</title>
        <authorList>
            <person name="Reiner J.E."/>
            <person name="Lapp C.J."/>
            <person name="Bunk B."/>
            <person name="Gescher J."/>
        </authorList>
    </citation>
    <scope>NUCLEOTIDE SEQUENCE [LARGE SCALE GENOMIC DNA]</scope>
    <source>
        <strain evidence="11">EA-1</strain>
    </source>
</reference>